<evidence type="ECO:0000256" key="2">
    <source>
        <dbReference type="ARBA" id="ARBA00022670"/>
    </source>
</evidence>
<keyword evidence="5 8" id="KW-0862">Zinc</keyword>
<proteinExistence type="predicted"/>
<dbReference type="InterPro" id="IPR034035">
    <property type="entry name" value="Astacin-like_dom"/>
</dbReference>
<feature type="compositionally biased region" description="Low complexity" evidence="10">
    <location>
        <begin position="293"/>
        <end position="371"/>
    </location>
</feature>
<reference evidence="13 14" key="1">
    <citation type="submission" date="2024-02" db="EMBL/GenBank/DDBJ databases">
        <authorList>
            <person name="Daric V."/>
            <person name="Darras S."/>
        </authorList>
    </citation>
    <scope>NUCLEOTIDE SEQUENCE [LARGE SCALE GENOMIC DNA]</scope>
</reference>
<feature type="binding site" evidence="8">
    <location>
        <position position="182"/>
    </location>
    <ligand>
        <name>Zn(2+)</name>
        <dbReference type="ChEBI" id="CHEBI:29105"/>
        <note>catalytic</note>
    </ligand>
</feature>
<dbReference type="PRINTS" id="PR00480">
    <property type="entry name" value="ASTACIN"/>
</dbReference>
<feature type="binding site" evidence="8">
    <location>
        <position position="186"/>
    </location>
    <ligand>
        <name>Zn(2+)</name>
        <dbReference type="ChEBI" id="CHEBI:29105"/>
        <note>catalytic</note>
    </ligand>
</feature>
<keyword evidence="2 8" id="KW-0645">Protease</keyword>
<protein>
    <recommendedName>
        <fullName evidence="9">Metalloendopeptidase</fullName>
        <ecNumber evidence="9">3.4.24.-</ecNumber>
    </recommendedName>
</protein>
<evidence type="ECO:0000313" key="13">
    <source>
        <dbReference type="EMBL" id="CAK8684128.1"/>
    </source>
</evidence>
<dbReference type="InterPro" id="IPR004094">
    <property type="entry name" value="Antistasin-like"/>
</dbReference>
<dbReference type="SMART" id="SM00235">
    <property type="entry name" value="ZnMc"/>
    <property type="match status" value="1"/>
</dbReference>
<comment type="cofactor">
    <cofactor evidence="8 9">
        <name>Zn(2+)</name>
        <dbReference type="ChEBI" id="CHEBI:29105"/>
    </cofactor>
    <text evidence="8 9">Binds 1 zinc ion per subunit.</text>
</comment>
<evidence type="ECO:0000259" key="12">
    <source>
        <dbReference type="PROSITE" id="PS51864"/>
    </source>
</evidence>
<keyword evidence="3 8" id="KW-0479">Metal-binding</keyword>
<gene>
    <name evidence="13" type="ORF">CVLEPA_LOCUS15129</name>
</gene>
<evidence type="ECO:0000256" key="6">
    <source>
        <dbReference type="ARBA" id="ARBA00023049"/>
    </source>
</evidence>
<dbReference type="Pfam" id="PF02822">
    <property type="entry name" value="Antistasin"/>
    <property type="match status" value="1"/>
</dbReference>
<dbReference type="Pfam" id="PF01549">
    <property type="entry name" value="ShK"/>
    <property type="match status" value="1"/>
</dbReference>
<dbReference type="PANTHER" id="PTHR10127">
    <property type="entry name" value="DISCOIDIN, CUB, EGF, LAMININ , AND ZINC METALLOPROTEASE DOMAIN CONTAINING"/>
    <property type="match status" value="1"/>
</dbReference>
<dbReference type="InterPro" id="IPR024079">
    <property type="entry name" value="MetalloPept_cat_dom_sf"/>
</dbReference>
<dbReference type="PROSITE" id="PS51670">
    <property type="entry name" value="SHKT"/>
    <property type="match status" value="1"/>
</dbReference>
<evidence type="ECO:0000256" key="10">
    <source>
        <dbReference type="SAM" id="MobiDB-lite"/>
    </source>
</evidence>
<sequence length="468" mass="51552">MIKFLVGICLFVQITEQTTTGCDVQCPPLPGCVKRCLFGHEKDAQGCDICTRCKKQGVVDGDVIIDERNYRMYASSYTPNCEVSARGSLPQGLWEWPKQGNEVRIGYVFSNSVSSSKQNNIRSAITEYDQNTCIRFVPRTQETDYITFVGTGGCSSYIGQVGGEQEVSIGTNCDLKIGTIIHELMHALGFWHEHSRGDRDEYVIINWGNILADREVNFEKRSTQYWDPLNSPYDYGSVLHYGGYFFSIADDKPTIIDRRTNQPIGWQRDGFSAEDIRQVNRKYKCEGYPGHETTAAPSTRVTTTTEAMTTSTETTTSSATMTSPTTMSSSTTTTSSATMTSPTTTSSSTTTTSSATMTSPTTTSSSTTTTSIATGTTTVKPISTAGVISTTHGVHASNITTQPCVDNSTLCGNWTEAYNCNSTIFGSFFRENCRETCGYCTSQGARTTYESFWIILFLTLFHCMILMM</sequence>
<dbReference type="EC" id="3.4.24.-" evidence="9"/>
<dbReference type="SMART" id="SM00254">
    <property type="entry name" value="ShKT"/>
    <property type="match status" value="1"/>
</dbReference>
<keyword evidence="4 8" id="KW-0378">Hydrolase</keyword>
<comment type="caution">
    <text evidence="7">Lacks conserved residue(s) required for the propagation of feature annotation.</text>
</comment>
<comment type="function">
    <text evidence="1">Metalloprotease.</text>
</comment>
<dbReference type="Proteomes" id="UP001642483">
    <property type="component" value="Unassembled WGS sequence"/>
</dbReference>
<dbReference type="Gene3D" id="1.10.10.1940">
    <property type="match status" value="1"/>
</dbReference>
<evidence type="ECO:0000256" key="4">
    <source>
        <dbReference type="ARBA" id="ARBA00022801"/>
    </source>
</evidence>
<evidence type="ECO:0000256" key="7">
    <source>
        <dbReference type="PROSITE-ProRule" id="PRU01005"/>
    </source>
</evidence>
<dbReference type="Gene3D" id="3.40.390.10">
    <property type="entry name" value="Collagenase (Catalytic Domain)"/>
    <property type="match status" value="1"/>
</dbReference>
<dbReference type="Pfam" id="PF01400">
    <property type="entry name" value="Astacin"/>
    <property type="match status" value="1"/>
</dbReference>
<feature type="signal peptide" evidence="9">
    <location>
        <begin position="1"/>
        <end position="17"/>
    </location>
</feature>
<feature type="domain" description="ShKT" evidence="11">
    <location>
        <begin position="404"/>
        <end position="440"/>
    </location>
</feature>
<dbReference type="EMBL" id="CAWYQH010000097">
    <property type="protein sequence ID" value="CAK8684128.1"/>
    <property type="molecule type" value="Genomic_DNA"/>
</dbReference>
<dbReference type="InterPro" id="IPR003582">
    <property type="entry name" value="ShKT_dom"/>
</dbReference>
<comment type="caution">
    <text evidence="13">The sequence shown here is derived from an EMBL/GenBank/DDBJ whole genome shotgun (WGS) entry which is preliminary data.</text>
</comment>
<dbReference type="SUPFAM" id="SSF55486">
    <property type="entry name" value="Metalloproteases ('zincins'), catalytic domain"/>
    <property type="match status" value="1"/>
</dbReference>
<dbReference type="CDD" id="cd04280">
    <property type="entry name" value="ZnMc_astacin_like"/>
    <property type="match status" value="1"/>
</dbReference>
<feature type="chain" id="PRO_5044994800" description="Metalloendopeptidase" evidence="9">
    <location>
        <begin position="18"/>
        <end position="468"/>
    </location>
</feature>
<evidence type="ECO:0000259" key="11">
    <source>
        <dbReference type="PROSITE" id="PS51670"/>
    </source>
</evidence>
<evidence type="ECO:0000313" key="14">
    <source>
        <dbReference type="Proteomes" id="UP001642483"/>
    </source>
</evidence>
<dbReference type="InterPro" id="IPR001506">
    <property type="entry name" value="Peptidase_M12A"/>
</dbReference>
<evidence type="ECO:0000256" key="3">
    <source>
        <dbReference type="ARBA" id="ARBA00022723"/>
    </source>
</evidence>
<accession>A0ABP0FWZ2</accession>
<keyword evidence="9" id="KW-0732">Signal</keyword>
<feature type="active site" evidence="8">
    <location>
        <position position="183"/>
    </location>
</feature>
<evidence type="ECO:0000256" key="8">
    <source>
        <dbReference type="PROSITE-ProRule" id="PRU01211"/>
    </source>
</evidence>
<name>A0ABP0FWZ2_CLALP</name>
<evidence type="ECO:0000256" key="9">
    <source>
        <dbReference type="RuleBase" id="RU361183"/>
    </source>
</evidence>
<dbReference type="PANTHER" id="PTHR10127:SF780">
    <property type="entry name" value="METALLOENDOPEPTIDASE"/>
    <property type="match status" value="1"/>
</dbReference>
<keyword evidence="14" id="KW-1185">Reference proteome</keyword>
<keyword evidence="6 8" id="KW-0482">Metalloprotease</keyword>
<evidence type="ECO:0000256" key="5">
    <source>
        <dbReference type="ARBA" id="ARBA00022833"/>
    </source>
</evidence>
<organism evidence="13 14">
    <name type="scientific">Clavelina lepadiformis</name>
    <name type="common">Light-bulb sea squirt</name>
    <name type="synonym">Ascidia lepadiformis</name>
    <dbReference type="NCBI Taxonomy" id="159417"/>
    <lineage>
        <taxon>Eukaryota</taxon>
        <taxon>Metazoa</taxon>
        <taxon>Chordata</taxon>
        <taxon>Tunicata</taxon>
        <taxon>Ascidiacea</taxon>
        <taxon>Aplousobranchia</taxon>
        <taxon>Clavelinidae</taxon>
        <taxon>Clavelina</taxon>
    </lineage>
</organism>
<evidence type="ECO:0000256" key="1">
    <source>
        <dbReference type="ARBA" id="ARBA00002657"/>
    </source>
</evidence>
<feature type="region of interest" description="Disordered" evidence="10">
    <location>
        <begin position="286"/>
        <end position="371"/>
    </location>
</feature>
<feature type="binding site" evidence="8">
    <location>
        <position position="192"/>
    </location>
    <ligand>
        <name>Zn(2+)</name>
        <dbReference type="ChEBI" id="CHEBI:29105"/>
        <note>catalytic</note>
    </ligand>
</feature>
<dbReference type="InterPro" id="IPR006026">
    <property type="entry name" value="Peptidase_Metallo"/>
</dbReference>
<dbReference type="PROSITE" id="PS51864">
    <property type="entry name" value="ASTACIN"/>
    <property type="match status" value="1"/>
</dbReference>
<feature type="domain" description="Peptidase M12A" evidence="12">
    <location>
        <begin position="84"/>
        <end position="286"/>
    </location>
</feature>